<feature type="region of interest" description="Disordered" evidence="1">
    <location>
        <begin position="62"/>
        <end position="84"/>
    </location>
</feature>
<keyword evidence="3" id="KW-1185">Reference proteome</keyword>
<dbReference type="KEGG" id="psoj:PHYSODRAFT_332185"/>
<organism evidence="2 3">
    <name type="scientific">Phytophthora sojae (strain P6497)</name>
    <name type="common">Soybean stem and root rot agent</name>
    <name type="synonym">Phytophthora megasperma f. sp. glycines</name>
    <dbReference type="NCBI Taxonomy" id="1094619"/>
    <lineage>
        <taxon>Eukaryota</taxon>
        <taxon>Sar</taxon>
        <taxon>Stramenopiles</taxon>
        <taxon>Oomycota</taxon>
        <taxon>Peronosporomycetes</taxon>
        <taxon>Peronosporales</taxon>
        <taxon>Peronosporaceae</taxon>
        <taxon>Phytophthora</taxon>
    </lineage>
</organism>
<protein>
    <submittedName>
        <fullName evidence="2">Uncharacterized protein</fullName>
    </submittedName>
</protein>
<dbReference type="AlphaFoldDB" id="G4ZDN8"/>
<name>G4ZDN8_PHYSP</name>
<dbReference type="InParanoid" id="G4ZDN8"/>
<accession>G4ZDN8</accession>
<dbReference type="Proteomes" id="UP000002640">
    <property type="component" value="Unassembled WGS sequence"/>
</dbReference>
<dbReference type="GeneID" id="20646402"/>
<evidence type="ECO:0000313" key="3">
    <source>
        <dbReference type="Proteomes" id="UP000002640"/>
    </source>
</evidence>
<reference evidence="2 3" key="1">
    <citation type="journal article" date="2006" name="Science">
        <title>Phytophthora genome sequences uncover evolutionary origins and mechanisms of pathogenesis.</title>
        <authorList>
            <person name="Tyler B.M."/>
            <person name="Tripathy S."/>
            <person name="Zhang X."/>
            <person name="Dehal P."/>
            <person name="Jiang R.H."/>
            <person name="Aerts A."/>
            <person name="Arredondo F.D."/>
            <person name="Baxter L."/>
            <person name="Bensasson D."/>
            <person name="Beynon J.L."/>
            <person name="Chapman J."/>
            <person name="Damasceno C.M."/>
            <person name="Dorrance A.E."/>
            <person name="Dou D."/>
            <person name="Dickerman A.W."/>
            <person name="Dubchak I.L."/>
            <person name="Garbelotto M."/>
            <person name="Gijzen M."/>
            <person name="Gordon S.G."/>
            <person name="Govers F."/>
            <person name="Grunwald N.J."/>
            <person name="Huang W."/>
            <person name="Ivors K.L."/>
            <person name="Jones R.W."/>
            <person name="Kamoun S."/>
            <person name="Krampis K."/>
            <person name="Lamour K.H."/>
            <person name="Lee M.K."/>
            <person name="McDonald W.H."/>
            <person name="Medina M."/>
            <person name="Meijer H.J."/>
            <person name="Nordberg E.K."/>
            <person name="Maclean D.J."/>
            <person name="Ospina-Giraldo M.D."/>
            <person name="Morris P.F."/>
            <person name="Phuntumart V."/>
            <person name="Putnam N.H."/>
            <person name="Rash S."/>
            <person name="Rose J.K."/>
            <person name="Sakihama Y."/>
            <person name="Salamov A.A."/>
            <person name="Savidor A."/>
            <person name="Scheuring C.F."/>
            <person name="Smith B.M."/>
            <person name="Sobral B.W."/>
            <person name="Terry A."/>
            <person name="Torto-Alalibo T.A."/>
            <person name="Win J."/>
            <person name="Xu Z."/>
            <person name="Zhang H."/>
            <person name="Grigoriev I.V."/>
            <person name="Rokhsar D.S."/>
            <person name="Boore J.L."/>
        </authorList>
    </citation>
    <scope>NUCLEOTIDE SEQUENCE [LARGE SCALE GENOMIC DNA]</scope>
    <source>
        <strain evidence="2 3">P6497</strain>
    </source>
</reference>
<evidence type="ECO:0000313" key="2">
    <source>
        <dbReference type="EMBL" id="EGZ18377.1"/>
    </source>
</evidence>
<sequence>MVRAEDIYIEEGGPDTSMLPTSTWRNAELELFSKKGGRADRLEVWEISDRETGSKDLWIRGSSSGDLKWPDDAGATDRRQISQI</sequence>
<dbReference type="EMBL" id="JH159154">
    <property type="protein sequence ID" value="EGZ18377.1"/>
    <property type="molecule type" value="Genomic_DNA"/>
</dbReference>
<dbReference type="RefSeq" id="XP_009527435.1">
    <property type="nucleotide sequence ID" value="XM_009529140.1"/>
</dbReference>
<feature type="compositionally biased region" description="Basic and acidic residues" evidence="1">
    <location>
        <begin position="68"/>
        <end position="84"/>
    </location>
</feature>
<evidence type="ECO:0000256" key="1">
    <source>
        <dbReference type="SAM" id="MobiDB-lite"/>
    </source>
</evidence>
<proteinExistence type="predicted"/>
<gene>
    <name evidence="2" type="ORF">PHYSODRAFT_332185</name>
</gene>